<reference evidence="1 2" key="1">
    <citation type="journal article" date="2011" name="PLoS ONE">
        <title>Haloquadratum walsbyi: limited diversity in a global pond.</title>
        <authorList>
            <person name="Dyall-Smith M."/>
            <person name="Pfeiffer F."/>
            <person name="Klee K."/>
            <person name="Palm P."/>
            <person name="Gross K."/>
            <person name="Schuster S.C."/>
            <person name="Rampp M."/>
            <person name="Oesterhelt D."/>
        </authorList>
    </citation>
    <scope>NUCLEOTIDE SEQUENCE [LARGE SCALE GENOMIC DNA]</scope>
    <source>
        <strain evidence="2">DSM 16854 / JCM 12705 / C23</strain>
    </source>
</reference>
<proteinExistence type="predicted"/>
<dbReference type="PROSITE" id="PS51257">
    <property type="entry name" value="PROKAR_LIPOPROTEIN"/>
    <property type="match status" value="1"/>
</dbReference>
<dbReference type="GeneID" id="12447000"/>
<gene>
    <name evidence="1" type="ordered locus">Hqrw_2274</name>
</gene>
<protein>
    <submittedName>
        <fullName evidence="1">Uncharacterized protein</fullName>
    </submittedName>
</protein>
<evidence type="ECO:0000313" key="2">
    <source>
        <dbReference type="Proteomes" id="UP000007954"/>
    </source>
</evidence>
<dbReference type="EMBL" id="FR746099">
    <property type="protein sequence ID" value="CCC40156.1"/>
    <property type="molecule type" value="Genomic_DNA"/>
</dbReference>
<dbReference type="AlphaFoldDB" id="G0LHC2"/>
<dbReference type="KEGG" id="hwc:Hqrw_2274"/>
<evidence type="ECO:0000313" key="1">
    <source>
        <dbReference type="EMBL" id="CCC40156.1"/>
    </source>
</evidence>
<sequence>MNRRKFLAAIGLCSLGGCLSRPEQFLLRNSDFTLINSRDSLVRGSARITEKNGNTIAQKTFLLESGETTTLTAMLQTVEGFLISVEVNRPQQKTYESKITEKSDMYEIEIRSNDIAVVILT</sequence>
<organism evidence="1 2">
    <name type="scientific">Haloquadratum walsbyi (strain DSM 16854 / JCM 12705 / C23)</name>
    <dbReference type="NCBI Taxonomy" id="768065"/>
    <lineage>
        <taxon>Archaea</taxon>
        <taxon>Methanobacteriati</taxon>
        <taxon>Methanobacteriota</taxon>
        <taxon>Stenosarchaea group</taxon>
        <taxon>Halobacteria</taxon>
        <taxon>Halobacteriales</taxon>
        <taxon>Haloferacaceae</taxon>
        <taxon>Haloquadratum</taxon>
    </lineage>
</organism>
<accession>G0LHC2</accession>
<name>G0LHC2_HALWC</name>
<dbReference type="Proteomes" id="UP000007954">
    <property type="component" value="Chromosome"/>
</dbReference>
<dbReference type="RefSeq" id="WP_014555862.1">
    <property type="nucleotide sequence ID" value="NC_017459.1"/>
</dbReference>
<dbReference type="HOGENOM" id="CLU_165232_0_0_2"/>